<dbReference type="VEuPathDB" id="FungiDB:C5L36_0A02260"/>
<dbReference type="PROSITE" id="PS00678">
    <property type="entry name" value="WD_REPEATS_1"/>
    <property type="match status" value="1"/>
</dbReference>
<dbReference type="GO" id="GO:0016192">
    <property type="term" value="P:vesicle-mediated transport"/>
    <property type="evidence" value="ECO:0007669"/>
    <property type="project" value="InterPro"/>
</dbReference>
<dbReference type="PANTHER" id="PTHR14221:SF0">
    <property type="entry name" value="WD REPEAT-CONTAINING PROTEIN 44"/>
    <property type="match status" value="1"/>
</dbReference>
<evidence type="ECO:0000256" key="10">
    <source>
        <dbReference type="ARBA" id="ARBA00022982"/>
    </source>
</evidence>
<evidence type="ECO:0000256" key="14">
    <source>
        <dbReference type="SAM" id="MobiDB-lite"/>
    </source>
</evidence>
<keyword evidence="15" id="KW-1133">Transmembrane helix</keyword>
<feature type="region of interest" description="Disordered" evidence="14">
    <location>
        <begin position="225"/>
        <end position="258"/>
    </location>
</feature>
<dbReference type="InterPro" id="IPR015943">
    <property type="entry name" value="WD40/YVTN_repeat-like_dom_sf"/>
</dbReference>
<dbReference type="PROSITE" id="PS50294">
    <property type="entry name" value="WD_REPEATS_REGION"/>
    <property type="match status" value="2"/>
</dbReference>
<dbReference type="InterPro" id="IPR000727">
    <property type="entry name" value="T_SNARE_dom"/>
</dbReference>
<dbReference type="EMBL" id="MQVM01000048">
    <property type="protein sequence ID" value="ONH70912.1"/>
    <property type="molecule type" value="Genomic_DNA"/>
</dbReference>
<dbReference type="Pfam" id="PF05739">
    <property type="entry name" value="SNARE"/>
    <property type="match status" value="1"/>
</dbReference>
<dbReference type="InterPro" id="IPR040324">
    <property type="entry name" value="WDR44/Dgr2"/>
</dbReference>
<dbReference type="SUPFAM" id="SSF47661">
    <property type="entry name" value="t-snare proteins"/>
    <property type="match status" value="1"/>
</dbReference>
<dbReference type="Pfam" id="PF11416">
    <property type="entry name" value="Syntaxin-5_N"/>
    <property type="match status" value="1"/>
</dbReference>
<reference evidence="18" key="1">
    <citation type="journal article" date="2017" name="Genome Announc.">
        <title>Genome sequences of Cyberlindnera fabianii 65, Pichia kudriavzevii 129, and Saccharomyces cerevisiae 131 isolated from fermented masau fruits in Zimbabwe.</title>
        <authorList>
            <person name="van Rijswijck I.M.H."/>
            <person name="Derks M.F.L."/>
            <person name="Abee T."/>
            <person name="de Ridder D."/>
            <person name="Smid E.J."/>
        </authorList>
    </citation>
    <scope>NUCLEOTIDE SEQUENCE [LARGE SCALE GENOMIC DNA]</scope>
    <source>
        <strain evidence="18">129</strain>
    </source>
</reference>
<evidence type="ECO:0000256" key="1">
    <source>
        <dbReference type="ARBA" id="ARBA00004273"/>
    </source>
</evidence>
<dbReference type="InterPro" id="IPR010989">
    <property type="entry name" value="SNARE"/>
</dbReference>
<evidence type="ECO:0000256" key="8">
    <source>
        <dbReference type="ARBA" id="ARBA00022792"/>
    </source>
</evidence>
<dbReference type="GO" id="GO:0022900">
    <property type="term" value="P:electron transport chain"/>
    <property type="evidence" value="ECO:0007669"/>
    <property type="project" value="InterPro"/>
</dbReference>
<accession>A0A1V2LI66</accession>
<evidence type="ECO:0000256" key="6">
    <source>
        <dbReference type="ARBA" id="ARBA00022660"/>
    </source>
</evidence>
<comment type="caution">
    <text evidence="17">The sequence shown here is derived from an EMBL/GenBank/DDBJ whole genome shotgun (WGS) entry which is preliminary data.</text>
</comment>
<evidence type="ECO:0000259" key="16">
    <source>
        <dbReference type="PROSITE" id="PS50192"/>
    </source>
</evidence>
<dbReference type="GO" id="GO:0006886">
    <property type="term" value="P:intracellular protein transport"/>
    <property type="evidence" value="ECO:0007669"/>
    <property type="project" value="InterPro"/>
</dbReference>
<evidence type="ECO:0000256" key="13">
    <source>
        <dbReference type="PROSITE-ProRule" id="PRU00221"/>
    </source>
</evidence>
<dbReference type="VEuPathDB" id="FungiDB:C5L36_0A02250"/>
<keyword evidence="7" id="KW-0677">Repeat</keyword>
<evidence type="ECO:0000256" key="2">
    <source>
        <dbReference type="ARBA" id="ARBA00005882"/>
    </source>
</evidence>
<evidence type="ECO:0000313" key="17">
    <source>
        <dbReference type="EMBL" id="ONH70912.1"/>
    </source>
</evidence>
<keyword evidence="9" id="KW-0809">Transit peptide</keyword>
<dbReference type="Gene3D" id="3.30.160.190">
    <property type="entry name" value="atu1810 like domain"/>
    <property type="match status" value="1"/>
</dbReference>
<keyword evidence="4" id="KW-0813">Transport</keyword>
<evidence type="ECO:0000256" key="15">
    <source>
        <dbReference type="SAM" id="Phobius"/>
    </source>
</evidence>
<dbReference type="InterPro" id="IPR038532">
    <property type="entry name" value="NDUFS4-like_sf"/>
</dbReference>
<evidence type="ECO:0000256" key="12">
    <source>
        <dbReference type="ARBA" id="ARBA00023136"/>
    </source>
</evidence>
<evidence type="ECO:0000256" key="7">
    <source>
        <dbReference type="ARBA" id="ARBA00022737"/>
    </source>
</evidence>
<keyword evidence="5 13" id="KW-0853">WD repeat</keyword>
<feature type="repeat" description="WD" evidence="13">
    <location>
        <begin position="135"/>
        <end position="176"/>
    </location>
</feature>
<evidence type="ECO:0000313" key="18">
    <source>
        <dbReference type="Proteomes" id="UP000189274"/>
    </source>
</evidence>
<dbReference type="InterPro" id="IPR021538">
    <property type="entry name" value="Syntaxin-5_N"/>
</dbReference>
<evidence type="ECO:0000256" key="9">
    <source>
        <dbReference type="ARBA" id="ARBA00022946"/>
    </source>
</evidence>
<protein>
    <submittedName>
        <fullName evidence="17">Integral membrane protein SED5</fullName>
    </submittedName>
</protein>
<name>A0A1V2LI66_PICKU</name>
<evidence type="ECO:0000256" key="3">
    <source>
        <dbReference type="ARBA" id="ARBA00009063"/>
    </source>
</evidence>
<dbReference type="InterPro" id="IPR006012">
    <property type="entry name" value="Syntaxin/epimorphin_CS"/>
</dbReference>
<evidence type="ECO:0000256" key="4">
    <source>
        <dbReference type="ARBA" id="ARBA00022448"/>
    </source>
</evidence>
<dbReference type="Pfam" id="PF00400">
    <property type="entry name" value="WD40"/>
    <property type="match status" value="2"/>
</dbReference>
<dbReference type="PANTHER" id="PTHR14221">
    <property type="entry name" value="WD REPEAT DOMAIN 44"/>
    <property type="match status" value="1"/>
</dbReference>
<gene>
    <name evidence="17" type="ORF">BOH78_4885</name>
</gene>
<comment type="similarity">
    <text evidence="2">Belongs to the complex I NDUFS4 subunit family.</text>
</comment>
<keyword evidence="15" id="KW-0812">Transmembrane</keyword>
<keyword evidence="6" id="KW-0679">Respiratory chain</keyword>
<dbReference type="PROSITE" id="PS00914">
    <property type="entry name" value="SYNTAXIN"/>
    <property type="match status" value="1"/>
</dbReference>
<dbReference type="SMART" id="SM00397">
    <property type="entry name" value="t_SNARE"/>
    <property type="match status" value="1"/>
</dbReference>
<comment type="subcellular location">
    <subcellularLocation>
        <location evidence="1">Mitochondrion inner membrane</location>
    </subcellularLocation>
</comment>
<keyword evidence="11" id="KW-0496">Mitochondrion</keyword>
<dbReference type="InterPro" id="IPR001680">
    <property type="entry name" value="WD40_rpt"/>
</dbReference>
<dbReference type="InterPro" id="IPR019775">
    <property type="entry name" value="WD40_repeat_CS"/>
</dbReference>
<sequence length="1382" mass="155373">MKPVSDVALSPIVDSFCSRNNNSDSVSLMQPQLHSNSIDNSVDLELERIKKIELSYLTLFRKNSKFKNQGFSHFFLCQELNVNDNPANPIKIQSNAIGSNNSTLLIDDGSSFSNSSLKKDFANTTIGNNNTGSILSTESPAIYNLVFSHDGKYMASAGADGFIKIWEVISSEMDRHDPGFVEPNNHQVPSNYLTVPSRPHRKSFIDNFLDDTFSDAASSMTTFDVPGVRKSTSKSKSKSKSKSRTRNRARSDTTYSFGSNDSEGTHYVDDYSTYSNQTQIQSDIFAPIFKHQPYKTFFHDKTINSLDWSNNNFLLSSSDDGTVKLWHVDRADCLQTYNFDSIVTCAKFHKLDDRFFVASLWNGKIYLLSILEKEIIYQINLQKQVTCLEFSPKSNMLLVGCDKGYVILLKIDGGFKIEEEYQINKKKNKTGPRITAISIIDCSLKNTNKNSIYRNSKNDESNKPESESMRILISSNDSKVRLYELSGLKMKFSGLSNRFSSIAASANEDLTYIISGSEDGWTYLWETGIDSTNSGGTNDAKKKTNKLFSKQHFDIFSFFRDESDSIENKNYGSFRTNSSRCNVSVFAPRASLKLLELSNDPIFDLKHKYSFILNEMHIKDLEVDDLSTAVIITADNTGKIKVFRRDFSRYIRKALNFKSASQIVERRQTMMNRTGSEHILNKNTLVIPNYQANSAGIKHIMSSVYENPELDRGRSDTKGVIKPANKFAVESSVVDHSKEKLNLPGINIENVGGNVVVENNGVSNPDDISNEILHDKENAVLDSSDLSPIHISNSIKDIDDELKKIIGDSEQGKLAKVSQHQHSSSTASVYNVPDHENITSGTLTCSKCGSTDFNSAPMDAVVPNIQDRTFEFQQAVNTFAKQQHVESRSAPAPKPSTQKSEFNRQAGYIAKDIVRVTGALHKLAQLSKRKQLFGDKPTDIVELTYIIKQDIFKIEKELKGLKSLQVNGLRGDGDTQIKSYHKNIVQLLNTKTKNISENFKDVLEARQRAEFAQRNRQEQLLSEVRNSGGDTGKDGIKTSVENNVPFAIRSNNLPNGIASDNPFLAGIQLQELSEQKKAQATQDAIHSYGENGNLLSLPDQNQQLLLLEEQNNQYLQERSNAVDAIESTINEVGGLFQQLATMVQEQGEVIQRIDDNVEDVSLNIQGAQRELMKYYKSVSSNRWLMMKIFGIIIAFFLLWVLNKSISTSTQMFTRSLRNSNTLRLAQAIRLNSTGPNPTPVVASVEVPETVKKITDLTQNGKQLISGAPEELSISGNRLVKIYKESKYATQNGTRNSKFWRLEWDILGKGNRWENDLTGYQSTADYMQASRLSFSEKEQAVKFAESNGWDYYVVEPKTKKFVKKEYSSNFVHSKGPLKYIFTK</sequence>
<dbReference type="VEuPathDB" id="FungiDB:C5L36_0A02240"/>
<feature type="compositionally biased region" description="Basic residues" evidence="14">
    <location>
        <begin position="231"/>
        <end position="248"/>
    </location>
</feature>
<feature type="transmembrane region" description="Helical" evidence="15">
    <location>
        <begin position="1183"/>
        <end position="1201"/>
    </location>
</feature>
<organism evidence="17 18">
    <name type="scientific">Pichia kudriavzevii</name>
    <name type="common">Yeast</name>
    <name type="synonym">Issatchenkia orientalis</name>
    <dbReference type="NCBI Taxonomy" id="4909"/>
    <lineage>
        <taxon>Eukaryota</taxon>
        <taxon>Fungi</taxon>
        <taxon>Dikarya</taxon>
        <taxon>Ascomycota</taxon>
        <taxon>Saccharomycotina</taxon>
        <taxon>Pichiomycetes</taxon>
        <taxon>Pichiales</taxon>
        <taxon>Pichiaceae</taxon>
        <taxon>Pichia</taxon>
    </lineage>
</organism>
<dbReference type="PROSITE" id="PS50192">
    <property type="entry name" value="T_SNARE"/>
    <property type="match status" value="1"/>
</dbReference>
<dbReference type="PROSITE" id="PS50082">
    <property type="entry name" value="WD_REPEATS_2"/>
    <property type="match status" value="2"/>
</dbReference>
<evidence type="ECO:0000256" key="5">
    <source>
        <dbReference type="ARBA" id="ARBA00022574"/>
    </source>
</evidence>
<dbReference type="GO" id="GO:0005743">
    <property type="term" value="C:mitochondrial inner membrane"/>
    <property type="evidence" value="ECO:0007669"/>
    <property type="project" value="UniProtKB-SubCell"/>
</dbReference>
<feature type="repeat" description="WD" evidence="13">
    <location>
        <begin position="296"/>
        <end position="336"/>
    </location>
</feature>
<evidence type="ECO:0000256" key="11">
    <source>
        <dbReference type="ARBA" id="ARBA00023128"/>
    </source>
</evidence>
<dbReference type="SMART" id="SM00320">
    <property type="entry name" value="WD40"/>
    <property type="match status" value="7"/>
</dbReference>
<comment type="similarity">
    <text evidence="3">Belongs to the syntaxin family.</text>
</comment>
<dbReference type="CDD" id="cd15844">
    <property type="entry name" value="SNARE_syntaxin5"/>
    <property type="match status" value="1"/>
</dbReference>
<dbReference type="InterPro" id="IPR036322">
    <property type="entry name" value="WD40_repeat_dom_sf"/>
</dbReference>
<dbReference type="Gene3D" id="1.20.58.70">
    <property type="match status" value="1"/>
</dbReference>
<keyword evidence="12 15" id="KW-0472">Membrane</keyword>
<feature type="non-terminal residue" evidence="17">
    <location>
        <position position="1382"/>
    </location>
</feature>
<dbReference type="Proteomes" id="UP000189274">
    <property type="component" value="Unassembled WGS sequence"/>
</dbReference>
<feature type="region of interest" description="Disordered" evidence="14">
    <location>
        <begin position="882"/>
        <end position="901"/>
    </location>
</feature>
<feature type="domain" description="T-SNARE coiled-coil homology" evidence="16">
    <location>
        <begin position="1112"/>
        <end position="1174"/>
    </location>
</feature>
<keyword evidence="10" id="KW-0249">Electron transport</keyword>
<dbReference type="InterPro" id="IPR006885">
    <property type="entry name" value="NADH_UbQ_FeS_4_mit-like"/>
</dbReference>
<dbReference type="SUPFAM" id="SSF50978">
    <property type="entry name" value="WD40 repeat-like"/>
    <property type="match status" value="1"/>
</dbReference>
<proteinExistence type="inferred from homology"/>
<keyword evidence="8" id="KW-0999">Mitochondrion inner membrane</keyword>
<dbReference type="Gene3D" id="2.130.10.10">
    <property type="entry name" value="YVTN repeat-like/Quinoprotein amine dehydrogenase"/>
    <property type="match status" value="3"/>
</dbReference>
<dbReference type="GO" id="GO:0005484">
    <property type="term" value="F:SNAP receptor activity"/>
    <property type="evidence" value="ECO:0007669"/>
    <property type="project" value="InterPro"/>
</dbReference>
<dbReference type="Pfam" id="PF04800">
    <property type="entry name" value="NDUS4"/>
    <property type="match status" value="1"/>
</dbReference>